<gene>
    <name evidence="2" type="ORF">JDP02_09000</name>
</gene>
<sequence length="272" mass="28786">MRRRSLRLGITTLLSATLLGGATPAVAYEMQRDSATSLRIILDSGEKIEQDNAAAAILAIATQRKEALVADGILSQDKADAAFEYYFGKARLNTARTDGNIYSAPLDFPWEPEERTQSLDGKQYTEAAVLDYLDMLGANYAQAVIRAELGEFTKDLPQAPAGNAATSLSGQLPTIGETGSAFPDEFPAYAAALRDIVTITKQVNAPLEQAAVSHRDAGTVPEDAAANEHSGLSAFEGGLLATGIAALTSAAGFGWSALDWSEILSHLGQFFS</sequence>
<reference evidence="2 3" key="1">
    <citation type="submission" date="2020-12" db="EMBL/GenBank/DDBJ databases">
        <title>Draft genome sequence of the commensal strain Corynebacterium tuberculostearicum MFP09/CIP 102622 isolated from human skin.</title>
        <authorList>
            <person name="Boukerb A.M."/>
            <person name="Janvier X."/>
            <person name="Feuilloley M.G.J."/>
            <person name="Groboillot A."/>
        </authorList>
    </citation>
    <scope>NUCLEOTIDE SEQUENCE [LARGE SCALE GENOMIC DNA]</scope>
    <source>
        <strain evidence="2 3">CIP 102622</strain>
    </source>
</reference>
<evidence type="ECO:0008006" key="4">
    <source>
        <dbReference type="Google" id="ProtNLM"/>
    </source>
</evidence>
<feature type="signal peptide" evidence="1">
    <location>
        <begin position="1"/>
        <end position="27"/>
    </location>
</feature>
<comment type="caution">
    <text evidence="2">The sequence shown here is derived from an EMBL/GenBank/DDBJ whole genome shotgun (WGS) entry which is preliminary data.</text>
</comment>
<dbReference type="EMBL" id="JAEHFL010000013">
    <property type="protein sequence ID" value="MBK3428640.1"/>
    <property type="molecule type" value="Genomic_DNA"/>
</dbReference>
<evidence type="ECO:0000313" key="3">
    <source>
        <dbReference type="Proteomes" id="UP000603369"/>
    </source>
</evidence>
<organism evidence="2 3">
    <name type="scientific">Corynebacterium tuberculostearicum</name>
    <dbReference type="NCBI Taxonomy" id="38304"/>
    <lineage>
        <taxon>Bacteria</taxon>
        <taxon>Bacillati</taxon>
        <taxon>Actinomycetota</taxon>
        <taxon>Actinomycetes</taxon>
        <taxon>Mycobacteriales</taxon>
        <taxon>Corynebacteriaceae</taxon>
        <taxon>Corynebacterium</taxon>
    </lineage>
</organism>
<name>A0A8I1HWU1_9CORY</name>
<dbReference type="RefSeq" id="WP_150850783.1">
    <property type="nucleotide sequence ID" value="NZ_CP175765.1"/>
</dbReference>
<feature type="chain" id="PRO_5034712628" description="Secreted protein" evidence="1">
    <location>
        <begin position="28"/>
        <end position="272"/>
    </location>
</feature>
<proteinExistence type="predicted"/>
<accession>A0A8I1HWU1</accession>
<protein>
    <recommendedName>
        <fullName evidence="4">Secreted protein</fullName>
    </recommendedName>
</protein>
<keyword evidence="3" id="KW-1185">Reference proteome</keyword>
<evidence type="ECO:0000256" key="1">
    <source>
        <dbReference type="SAM" id="SignalP"/>
    </source>
</evidence>
<keyword evidence="1" id="KW-0732">Signal</keyword>
<evidence type="ECO:0000313" key="2">
    <source>
        <dbReference type="EMBL" id="MBK3428640.1"/>
    </source>
</evidence>
<dbReference type="Proteomes" id="UP000603369">
    <property type="component" value="Unassembled WGS sequence"/>
</dbReference>
<dbReference type="AlphaFoldDB" id="A0A8I1HWU1"/>